<accession>A0AAD5YUT1</accession>
<gene>
    <name evidence="9" type="ORF">NP233_g7242</name>
</gene>
<reference evidence="9" key="1">
    <citation type="submission" date="2022-07" db="EMBL/GenBank/DDBJ databases">
        <title>Genome Sequence of Leucocoprinus birnbaumii.</title>
        <authorList>
            <person name="Buettner E."/>
        </authorList>
    </citation>
    <scope>NUCLEOTIDE SEQUENCE</scope>
    <source>
        <strain evidence="9">VT141</strain>
    </source>
</reference>
<dbReference type="EMBL" id="JANIEX010000516">
    <property type="protein sequence ID" value="KAJ3566058.1"/>
    <property type="molecule type" value="Genomic_DNA"/>
</dbReference>
<proteinExistence type="predicted"/>
<dbReference type="CDD" id="cd18793">
    <property type="entry name" value="SF2_C_SNF"/>
    <property type="match status" value="1"/>
</dbReference>
<protein>
    <recommendedName>
        <fullName evidence="8">Helicase ATP-binding domain-containing protein</fullName>
    </recommendedName>
</protein>
<keyword evidence="2" id="KW-0808">Transferase</keyword>
<evidence type="ECO:0000256" key="7">
    <source>
        <dbReference type="SAM" id="MobiDB-lite"/>
    </source>
</evidence>
<dbReference type="GO" id="GO:0008168">
    <property type="term" value="F:methyltransferase activity"/>
    <property type="evidence" value="ECO:0007669"/>
    <property type="project" value="UniProtKB-KW"/>
</dbReference>
<dbReference type="GO" id="GO:0006281">
    <property type="term" value="P:DNA repair"/>
    <property type="evidence" value="ECO:0007669"/>
    <property type="project" value="TreeGrafter"/>
</dbReference>
<organism evidence="9 10">
    <name type="scientific">Leucocoprinus birnbaumii</name>
    <dbReference type="NCBI Taxonomy" id="56174"/>
    <lineage>
        <taxon>Eukaryota</taxon>
        <taxon>Fungi</taxon>
        <taxon>Dikarya</taxon>
        <taxon>Basidiomycota</taxon>
        <taxon>Agaricomycotina</taxon>
        <taxon>Agaricomycetes</taxon>
        <taxon>Agaricomycetidae</taxon>
        <taxon>Agaricales</taxon>
        <taxon>Agaricineae</taxon>
        <taxon>Agaricaceae</taxon>
        <taxon>Leucocoprinus</taxon>
    </lineage>
</organism>
<dbReference type="Gene3D" id="3.40.50.300">
    <property type="entry name" value="P-loop containing nucleotide triphosphate hydrolases"/>
    <property type="match status" value="1"/>
</dbReference>
<dbReference type="InterPro" id="IPR050628">
    <property type="entry name" value="SNF2_RAD54_helicase_TF"/>
</dbReference>
<dbReference type="SUPFAM" id="SSF53335">
    <property type="entry name" value="S-adenosyl-L-methionine-dependent methyltransferases"/>
    <property type="match status" value="1"/>
</dbReference>
<dbReference type="Pfam" id="PF00145">
    <property type="entry name" value="DNA_methylase"/>
    <property type="match status" value="1"/>
</dbReference>
<feature type="region of interest" description="Disordered" evidence="7">
    <location>
        <begin position="1467"/>
        <end position="1611"/>
    </location>
</feature>
<feature type="compositionally biased region" description="Basic residues" evidence="7">
    <location>
        <begin position="1500"/>
        <end position="1512"/>
    </location>
</feature>
<evidence type="ECO:0000256" key="2">
    <source>
        <dbReference type="ARBA" id="ARBA00022679"/>
    </source>
</evidence>
<dbReference type="GO" id="GO:0005524">
    <property type="term" value="F:ATP binding"/>
    <property type="evidence" value="ECO:0007669"/>
    <property type="project" value="UniProtKB-KW"/>
</dbReference>
<feature type="coiled-coil region" evidence="6">
    <location>
        <begin position="1333"/>
        <end position="1360"/>
    </location>
</feature>
<evidence type="ECO:0000259" key="8">
    <source>
        <dbReference type="SMART" id="SM00487"/>
    </source>
</evidence>
<feature type="compositionally biased region" description="Basic and acidic residues" evidence="7">
    <location>
        <begin position="1"/>
        <end position="11"/>
    </location>
</feature>
<evidence type="ECO:0000256" key="6">
    <source>
        <dbReference type="SAM" id="Coils"/>
    </source>
</evidence>
<evidence type="ECO:0000313" key="9">
    <source>
        <dbReference type="EMBL" id="KAJ3566058.1"/>
    </source>
</evidence>
<dbReference type="Gene3D" id="3.40.50.150">
    <property type="entry name" value="Vaccinia Virus protein VP39"/>
    <property type="match status" value="1"/>
</dbReference>
<keyword evidence="1" id="KW-0489">Methyltransferase</keyword>
<keyword evidence="5" id="KW-0067">ATP-binding</keyword>
<dbReference type="Pfam" id="PF00176">
    <property type="entry name" value="SNF2-rel_dom"/>
    <property type="match status" value="1"/>
</dbReference>
<dbReference type="GO" id="GO:0005634">
    <property type="term" value="C:nucleus"/>
    <property type="evidence" value="ECO:0007669"/>
    <property type="project" value="TreeGrafter"/>
</dbReference>
<dbReference type="InterPro" id="IPR029063">
    <property type="entry name" value="SAM-dependent_MTases_sf"/>
</dbReference>
<feature type="compositionally biased region" description="Acidic residues" evidence="7">
    <location>
        <begin position="1516"/>
        <end position="1539"/>
    </location>
</feature>
<keyword evidence="4" id="KW-0378">Hydrolase</keyword>
<dbReference type="InterPro" id="IPR027417">
    <property type="entry name" value="P-loop_NTPase"/>
</dbReference>
<dbReference type="InterPro" id="IPR014001">
    <property type="entry name" value="Helicase_ATP-bd"/>
</dbReference>
<dbReference type="InterPro" id="IPR049730">
    <property type="entry name" value="SNF2/RAD54-like_C"/>
</dbReference>
<evidence type="ECO:0000313" key="10">
    <source>
        <dbReference type="Proteomes" id="UP001213000"/>
    </source>
</evidence>
<comment type="caution">
    <text evidence="9">The sequence shown here is derived from an EMBL/GenBank/DDBJ whole genome shotgun (WGS) entry which is preliminary data.</text>
</comment>
<feature type="region of interest" description="Disordered" evidence="7">
    <location>
        <begin position="1404"/>
        <end position="1428"/>
    </location>
</feature>
<keyword evidence="3" id="KW-0547">Nucleotide-binding</keyword>
<dbReference type="InterPro" id="IPR038718">
    <property type="entry name" value="SNF2-like_sf"/>
</dbReference>
<name>A0AAD5YUT1_9AGAR</name>
<dbReference type="PANTHER" id="PTHR45626">
    <property type="entry name" value="TRANSCRIPTION TERMINATION FACTOR 2-RELATED"/>
    <property type="match status" value="1"/>
</dbReference>
<feature type="compositionally biased region" description="Low complexity" evidence="7">
    <location>
        <begin position="1557"/>
        <end position="1566"/>
    </location>
</feature>
<dbReference type="InterPro" id="IPR000330">
    <property type="entry name" value="SNF2_N"/>
</dbReference>
<evidence type="ECO:0000256" key="1">
    <source>
        <dbReference type="ARBA" id="ARBA00022603"/>
    </source>
</evidence>
<keyword evidence="6" id="KW-0175">Coiled coil</keyword>
<feature type="domain" description="Helicase ATP-binding" evidence="8">
    <location>
        <begin position="1149"/>
        <end position="1705"/>
    </location>
</feature>
<feature type="compositionally biased region" description="Basic and acidic residues" evidence="7">
    <location>
        <begin position="32"/>
        <end position="46"/>
    </location>
</feature>
<keyword evidence="10" id="KW-1185">Reference proteome</keyword>
<dbReference type="Gene3D" id="3.40.50.10810">
    <property type="entry name" value="Tandem AAA-ATPase domain"/>
    <property type="match status" value="1"/>
</dbReference>
<evidence type="ECO:0000256" key="4">
    <source>
        <dbReference type="ARBA" id="ARBA00022801"/>
    </source>
</evidence>
<dbReference type="GO" id="GO:0016787">
    <property type="term" value="F:hydrolase activity"/>
    <property type="evidence" value="ECO:0007669"/>
    <property type="project" value="UniProtKB-KW"/>
</dbReference>
<dbReference type="GO" id="GO:0032259">
    <property type="term" value="P:methylation"/>
    <property type="evidence" value="ECO:0007669"/>
    <property type="project" value="UniProtKB-KW"/>
</dbReference>
<dbReference type="Proteomes" id="UP001213000">
    <property type="component" value="Unassembled WGS sequence"/>
</dbReference>
<feature type="compositionally biased region" description="Acidic residues" evidence="7">
    <location>
        <begin position="49"/>
        <end position="64"/>
    </location>
</feature>
<feature type="region of interest" description="Disordered" evidence="7">
    <location>
        <begin position="1"/>
        <end position="20"/>
    </location>
</feature>
<feature type="region of interest" description="Disordered" evidence="7">
    <location>
        <begin position="26"/>
        <end position="64"/>
    </location>
</feature>
<feature type="compositionally biased region" description="Low complexity" evidence="7">
    <location>
        <begin position="1412"/>
        <end position="1425"/>
    </location>
</feature>
<sequence length="2144" mass="239903">MPPKEKAKDNGKQSTLNHFIVKSVKKEKTKAKKQESDVEDEVHATSDGDAFEEAQEDSSSDVDVEMEEETTTKTAKKGNKLAVFDLDSSDLPPINEIPAIFSDLISRIPKIKSVVEHIQGRKLRVATMCSGTESPLLALELIQKSIFEQHEIQLEVEHVFSCEIEPFKQAYIERNFQPPLLFRDVCELGSDEAHTAYGALAPVPGDVDILIAGTSCVDYSNLNTQKQDIDANGESGRTFRGMMDWVTNHRPPLVILENVCSAPWERVKSYFEKNGYSAAFTRVDTKFYYIPHTRTRVYLVAVDKRSSKMPEEWKDLVANKLKRPASSTLDAFLLSSDDPRIHQARQKLVQESYGALDRKTGRTDWGRCESRHQRARLEEALGNKRPLTSWDEGGFCKLPDFAWNDWGVGQVERVWDLMDISLLRSSLKGIDPSYKTQVWNLSQNVDRTIGSGRPGLCPCLTPSMIPYITNRGGPMVGLEALSMQGLPVDKLLLTRESEDQLADLAGNAMSTTVVGACILAALVVGKNLLKAGDDTETYESKNSQAYDPDAMQIDVTSVVAVHQDNVVGAEELEHQPLNLSGDHKHNLCSVLEGAEKSSRLCGCEGRTDMTKRELYRCEDCSTTFCKKCGGRPEHSPQLIDTSKNPRLHPADFAKTLKGILPMCLSLSNVTADLLEKLKDQENVTISSTRWKKWCDAILEGCSTDLRFVECKRQEVWSVIYQNSRAKLELSLHPQQPEWRLHVFPEETEPVNADIRHVLAAPVGRLICKGGLLNGDWHFALPHSTSLSIAIEGQGEAVPSWEARLGLTHKDFRDKTVHSSLKITVPKEKLALFDRDITGTYTLLDKCGTANGALHKKNGADENLPPLYMLFDPHRTNDAEDAFVFSISTRRLEYKESRPIICKLDSKWRQSSVEGKQTVTCHIPCRWVHASAVTLEAATGQSAEFGTPEILQIPAGADACQDAYALLSCKVDLQNQAGAEWPRGEWKEVDKVHERGTFQALAWVLERIRHVDDGLREWQQVDGTDHHLDCRRCAPIVPSLRWVQVGKKIQPVEDPVQAGEYERRLKTRPSPFVTQLKLEENGIGFIRVGINIPTLLHRALSRLPSQDRPEKPLLSWRLDTNYTPIVNSNLSKFTILSNKADKEHAQPPNFKTPLRKEQLRSLEWMLAQEADDVAPYVEEEISEAILTPLGWRAEGRAQRPVKVKGGVLADQVGYGKTAITLGLIDCTHNKIKKEFGAKGRVPGHIAVKATLVIVPPHLTRQWNSEVQKFTGKNRFKVVVITTVSNLNSTTIEDIQEADIVIIASNIFKSNVYLENLELLAAAGELPAKEGRHFNAQLDKSLENLSAQVDRLQDEGSEAVLAAMKEGREKVEAEARANAEAQSKRLKGKKYREAAEKIEQAAKKAKLETVGIKSSPPSSPQSSASSPKHTVEVVIEVKPGHPAYEKLKNGKTRSDDVLLTRKRRTAAKAIVISDDDEPQSGSDYEQYEEADDASPPPEPKSKKLSGGKGLKRKRIIDSDEEFSAEETDSDEPPPATSDDESVITIPSRPIGKSKKLSRKGSSSSAATSADEDAMSVDEAPKKGKKGKATKAKDEDRPNKRQKRTDSDPWKLGSKAVKRDWTQMQAPPMEIFHFARKVIDEYTYLDGKIHSLITRLSADRKWVLSGTPPIHDFAALKTIAAFLNLHLGVDDDGEGQSVEVKKRRREQTAVEKFHSFREVHTLEWHAHRHENIAEIDEIPWTEKIERITLPAAERAIYLELDHHLRALDMTIKRDSKSAEEALLKRCSHFDLETSNENAMKACDVIVKERQKQLDDCKSELLKAIKDAVKREKKLGDVGQESMFNEYIRICRTEGVDDQEATEVVRGILDEAGAVSAKVKGRNQDVQLADKVRAAVWEHRERTHDIRRLTKEMVGRIRSLRYFTVVRDLQKTAAQRPSISCPVCGRENIPVEEAAVLSSCGHMGCRTCVRSSAEQEECVYAASGACKSAARVLNVVLADTLGEDDVERDGRGKHFGMKLEKVIQLIKSHEEGCRAFKYHKIPFLEIRGTAHQKSKNLEEFQNNSKERVLLLNVMDESASGANLTSANHAIFLSPLLAPSQEIYTACETQAVGRLVRYGQTKHVFVWRFLTANTIDEEIYEERKKAMQS</sequence>
<dbReference type="PANTHER" id="PTHR45626:SF26">
    <property type="entry name" value="FAMILY HELICASE, PUTATIVE (AFU_ORTHOLOGUE AFUA_2G09120)-RELATED"/>
    <property type="match status" value="1"/>
</dbReference>
<dbReference type="SMART" id="SM00487">
    <property type="entry name" value="DEXDc"/>
    <property type="match status" value="1"/>
</dbReference>
<dbReference type="GO" id="GO:0008094">
    <property type="term" value="F:ATP-dependent activity, acting on DNA"/>
    <property type="evidence" value="ECO:0007669"/>
    <property type="project" value="TreeGrafter"/>
</dbReference>
<evidence type="ECO:0000256" key="5">
    <source>
        <dbReference type="ARBA" id="ARBA00022840"/>
    </source>
</evidence>
<feature type="compositionally biased region" description="Basic and acidic residues" evidence="7">
    <location>
        <begin position="1588"/>
        <end position="1606"/>
    </location>
</feature>
<dbReference type="SUPFAM" id="SSF52540">
    <property type="entry name" value="P-loop containing nucleoside triphosphate hydrolases"/>
    <property type="match status" value="2"/>
</dbReference>
<evidence type="ECO:0000256" key="3">
    <source>
        <dbReference type="ARBA" id="ARBA00022741"/>
    </source>
</evidence>
<dbReference type="InterPro" id="IPR001525">
    <property type="entry name" value="C5_MeTfrase"/>
</dbReference>